<dbReference type="EMBL" id="PSZO01000009">
    <property type="protein sequence ID" value="TCG11284.1"/>
    <property type="molecule type" value="Genomic_DNA"/>
</dbReference>
<dbReference type="RefSeq" id="WP_131599002.1">
    <property type="nucleotide sequence ID" value="NZ_CBDBYK010000010.1"/>
</dbReference>
<name>A0A4R0XLD9_9MOLU</name>
<gene>
    <name evidence="1" type="ORF">C4B24_02455</name>
</gene>
<dbReference type="AlphaFoldDB" id="A0A4R0XLD9"/>
<dbReference type="OrthoDB" id="9923546at2"/>
<protein>
    <submittedName>
        <fullName evidence="1">Uncharacterized protein</fullName>
    </submittedName>
</protein>
<reference evidence="1 2" key="1">
    <citation type="submission" date="2018-02" db="EMBL/GenBank/DDBJ databases">
        <title>Mycoplasma marinum and Mycoplasma todarodis sp. nov., moderately halophilic and psychrotolerant mycoplasmas isolated from cephalopods.</title>
        <authorList>
            <person name="Viver T."/>
        </authorList>
    </citation>
    <scope>NUCLEOTIDE SEQUENCE [LARGE SCALE GENOMIC DNA]</scope>
    <source>
        <strain evidence="1 2">PE</strain>
    </source>
</reference>
<keyword evidence="2" id="KW-1185">Reference proteome</keyword>
<comment type="caution">
    <text evidence="1">The sequence shown here is derived from an EMBL/GenBank/DDBJ whole genome shotgun (WGS) entry which is preliminary data.</text>
</comment>
<dbReference type="Proteomes" id="UP000294192">
    <property type="component" value="Unassembled WGS sequence"/>
</dbReference>
<evidence type="ECO:0000313" key="2">
    <source>
        <dbReference type="Proteomes" id="UP000294192"/>
    </source>
</evidence>
<evidence type="ECO:0000313" key="1">
    <source>
        <dbReference type="EMBL" id="TCG11284.1"/>
    </source>
</evidence>
<accession>A0A4R0XLD9</accession>
<proteinExistence type="predicted"/>
<sequence length="62" mass="7133">MAKHKTVRCKIETTNKFNNQIIMTCGKRFLNGRGKGATTTTKTRQMKEVNQHIMSCVDNEIF</sequence>
<organism evidence="1 2">
    <name type="scientific">Mycoplasma marinum</name>
    <dbReference type="NCBI Taxonomy" id="1937190"/>
    <lineage>
        <taxon>Bacteria</taxon>
        <taxon>Bacillati</taxon>
        <taxon>Mycoplasmatota</taxon>
        <taxon>Mollicutes</taxon>
        <taxon>Mycoplasmataceae</taxon>
        <taxon>Mycoplasma</taxon>
    </lineage>
</organism>